<feature type="compositionally biased region" description="Low complexity" evidence="6">
    <location>
        <begin position="262"/>
        <end position="278"/>
    </location>
</feature>
<feature type="compositionally biased region" description="Polar residues" evidence="6">
    <location>
        <begin position="188"/>
        <end position="204"/>
    </location>
</feature>
<dbReference type="PROSITE" id="PS52027">
    <property type="entry name" value="ZF_C2HC_C3H"/>
    <property type="match status" value="2"/>
</dbReference>
<dbReference type="OrthoDB" id="10255185at2759"/>
<evidence type="ECO:0000256" key="6">
    <source>
        <dbReference type="SAM" id="MobiDB-lite"/>
    </source>
</evidence>
<evidence type="ECO:0000313" key="9">
    <source>
        <dbReference type="Proteomes" id="UP000593567"/>
    </source>
</evidence>
<evidence type="ECO:0000256" key="3">
    <source>
        <dbReference type="ARBA" id="ARBA00022771"/>
    </source>
</evidence>
<reference evidence="8" key="1">
    <citation type="submission" date="2020-06" db="EMBL/GenBank/DDBJ databases">
        <title>Draft genome of Bugula neritina, a colonial animal packing powerful symbionts and potential medicines.</title>
        <authorList>
            <person name="Rayko M."/>
        </authorList>
    </citation>
    <scope>NUCLEOTIDE SEQUENCE [LARGE SCALE GENOMIC DNA]</scope>
    <source>
        <strain evidence="8">Kwan_BN1</strain>
    </source>
</reference>
<feature type="region of interest" description="Disordered" evidence="6">
    <location>
        <begin position="148"/>
        <end position="292"/>
    </location>
</feature>
<keyword evidence="9" id="KW-1185">Reference proteome</keyword>
<evidence type="ECO:0000256" key="4">
    <source>
        <dbReference type="ARBA" id="ARBA00022833"/>
    </source>
</evidence>
<dbReference type="PANTHER" id="PTHR13555">
    <property type="entry name" value="C2H2 ZINC FINGER CGI-62-RELATED"/>
    <property type="match status" value="1"/>
</dbReference>
<keyword evidence="2" id="KW-0677">Repeat</keyword>
<evidence type="ECO:0000256" key="2">
    <source>
        <dbReference type="ARBA" id="ARBA00022737"/>
    </source>
</evidence>
<dbReference type="InterPro" id="IPR026319">
    <property type="entry name" value="ZC2HC1A/B-like"/>
</dbReference>
<dbReference type="Pfam" id="PF13913">
    <property type="entry name" value="zf-C2HC_2"/>
    <property type="match status" value="2"/>
</dbReference>
<dbReference type="EMBL" id="VXIV02003140">
    <property type="protein sequence ID" value="KAF6020929.1"/>
    <property type="molecule type" value="Genomic_DNA"/>
</dbReference>
<dbReference type="Proteomes" id="UP000593567">
    <property type="component" value="Unassembled WGS sequence"/>
</dbReference>
<proteinExistence type="predicted"/>
<evidence type="ECO:0000256" key="1">
    <source>
        <dbReference type="ARBA" id="ARBA00022723"/>
    </source>
</evidence>
<keyword evidence="4" id="KW-0862">Zinc</keyword>
<feature type="domain" description="C2HC/C3H-type" evidence="7">
    <location>
        <begin position="123"/>
        <end position="152"/>
    </location>
</feature>
<evidence type="ECO:0000313" key="8">
    <source>
        <dbReference type="EMBL" id="KAF6020929.1"/>
    </source>
</evidence>
<evidence type="ECO:0000256" key="5">
    <source>
        <dbReference type="PROSITE-ProRule" id="PRU01371"/>
    </source>
</evidence>
<feature type="compositionally biased region" description="Polar residues" evidence="6">
    <location>
        <begin position="238"/>
        <end position="250"/>
    </location>
</feature>
<dbReference type="InterPro" id="IPR049899">
    <property type="entry name" value="Znf_C2HC_C3H"/>
</dbReference>
<keyword evidence="3 5" id="KW-0863">Zinc-finger</keyword>
<feature type="compositionally biased region" description="Basic and acidic residues" evidence="6">
    <location>
        <begin position="148"/>
        <end position="171"/>
    </location>
</feature>
<evidence type="ECO:0000259" key="7">
    <source>
        <dbReference type="PROSITE" id="PS52027"/>
    </source>
</evidence>
<keyword evidence="1" id="KW-0479">Metal-binding</keyword>
<protein>
    <submittedName>
        <fullName evidence="8">ZC2HC1A</fullName>
    </submittedName>
</protein>
<sequence>MAEYDVFSSEAIDEALVPCSICNRTFMPETLVKHERICAKASTSKRKVFQSGQQRAQGSDVPLKSVIKTGVTPAKSEAAKNKNNWRQKHEQLIQGLKAARGVKAALASGQPLPPPPPPVFNPDYVQCPSCSRRFNETAAERHIPFCKEKNKRIPDKKSVDPNAQRRKDARLNYKTAKPKLKGREDTMHQSSPAGRNGVETNNYSAPLRTGRTETGLNNALNKRAGSLDRRKGAGDGSSGFSRRFNSNETISKMDTENSQHDYSYTPSPTGRPPSGGSYQHKSRKGSGRSTISVQGYDAGMRSHMNGSGDDTYQPVRHSNSRRAKTGSASKFCHECGNKFCRMDAKFCCECGLRRMVL</sequence>
<gene>
    <name evidence="8" type="ORF">EB796_020732</name>
</gene>
<name>A0A7J7J410_BUGNE</name>
<dbReference type="GO" id="GO:0008270">
    <property type="term" value="F:zinc ion binding"/>
    <property type="evidence" value="ECO:0007669"/>
    <property type="project" value="UniProtKB-KW"/>
</dbReference>
<feature type="domain" description="C2HC/C3H-type" evidence="7">
    <location>
        <begin position="15"/>
        <end position="44"/>
    </location>
</feature>
<dbReference type="AlphaFoldDB" id="A0A7J7J410"/>
<organism evidence="8 9">
    <name type="scientific">Bugula neritina</name>
    <name type="common">Brown bryozoan</name>
    <name type="synonym">Sertularia neritina</name>
    <dbReference type="NCBI Taxonomy" id="10212"/>
    <lineage>
        <taxon>Eukaryota</taxon>
        <taxon>Metazoa</taxon>
        <taxon>Spiralia</taxon>
        <taxon>Lophotrochozoa</taxon>
        <taxon>Bryozoa</taxon>
        <taxon>Gymnolaemata</taxon>
        <taxon>Cheilostomatida</taxon>
        <taxon>Flustrina</taxon>
        <taxon>Buguloidea</taxon>
        <taxon>Bugulidae</taxon>
        <taxon>Bugula</taxon>
    </lineage>
</organism>
<comment type="caution">
    <text evidence="8">The sequence shown here is derived from an EMBL/GenBank/DDBJ whole genome shotgun (WGS) entry which is preliminary data.</text>
</comment>
<accession>A0A7J7J410</accession>
<dbReference type="Gene3D" id="3.30.160.60">
    <property type="entry name" value="Classic Zinc Finger"/>
    <property type="match status" value="2"/>
</dbReference>